<accession>A0A286UBE0</accession>
<reference evidence="1 2" key="1">
    <citation type="journal article" date="2017" name="Mol. Ecol.">
        <title>Comparative and population genomic landscape of Phellinus noxius: A hypervariable fungus causing root rot in trees.</title>
        <authorList>
            <person name="Chung C.L."/>
            <person name="Lee T.J."/>
            <person name="Akiba M."/>
            <person name="Lee H.H."/>
            <person name="Kuo T.H."/>
            <person name="Liu D."/>
            <person name="Ke H.M."/>
            <person name="Yokoi T."/>
            <person name="Roa M.B."/>
            <person name="Lu M.J."/>
            <person name="Chang Y.Y."/>
            <person name="Ann P.J."/>
            <person name="Tsai J.N."/>
            <person name="Chen C.Y."/>
            <person name="Tzean S.S."/>
            <person name="Ota Y."/>
            <person name="Hattori T."/>
            <person name="Sahashi N."/>
            <person name="Liou R.F."/>
            <person name="Kikuchi T."/>
            <person name="Tsai I.J."/>
        </authorList>
    </citation>
    <scope>NUCLEOTIDE SEQUENCE [LARGE SCALE GENOMIC DNA]</scope>
    <source>
        <strain evidence="1 2">FFPRI411160</strain>
    </source>
</reference>
<name>A0A286UBE0_9AGAM</name>
<organism evidence="1 2">
    <name type="scientific">Pyrrhoderma noxium</name>
    <dbReference type="NCBI Taxonomy" id="2282107"/>
    <lineage>
        <taxon>Eukaryota</taxon>
        <taxon>Fungi</taxon>
        <taxon>Dikarya</taxon>
        <taxon>Basidiomycota</taxon>
        <taxon>Agaricomycotina</taxon>
        <taxon>Agaricomycetes</taxon>
        <taxon>Hymenochaetales</taxon>
        <taxon>Hymenochaetaceae</taxon>
        <taxon>Pyrrhoderma</taxon>
    </lineage>
</organism>
<protein>
    <submittedName>
        <fullName evidence="1">Uncharacterized protein</fullName>
    </submittedName>
</protein>
<proteinExistence type="predicted"/>
<keyword evidence="2" id="KW-1185">Reference proteome</keyword>
<sequence length="190" mass="22083">MVDIKSLPMFYPPDGLYYIFSRDFGHFWRQRSGISDGGILDCEPLESKREELSMHHRIWKMTTMSPANAKRGPRVILQSAQGLHFNAPEEMGCYVSKKSSKIIQSNKKASWILCAHGSKPYAYKILTSDMRLAINSPTHTIYNTKTDLKAEFHVTEAYDIRVYDPQWWYFIPVSQIDKFLEENGIRRLDV</sequence>
<dbReference type="Proteomes" id="UP000217199">
    <property type="component" value="Unassembled WGS sequence"/>
</dbReference>
<dbReference type="InParanoid" id="A0A286UBE0"/>
<evidence type="ECO:0000313" key="1">
    <source>
        <dbReference type="EMBL" id="PAV16866.1"/>
    </source>
</evidence>
<gene>
    <name evidence="1" type="ORF">PNOK_0693000</name>
</gene>
<dbReference type="EMBL" id="NBII01000007">
    <property type="protein sequence ID" value="PAV16866.1"/>
    <property type="molecule type" value="Genomic_DNA"/>
</dbReference>
<evidence type="ECO:0000313" key="2">
    <source>
        <dbReference type="Proteomes" id="UP000217199"/>
    </source>
</evidence>
<comment type="caution">
    <text evidence="1">The sequence shown here is derived from an EMBL/GenBank/DDBJ whole genome shotgun (WGS) entry which is preliminary data.</text>
</comment>
<dbReference type="OrthoDB" id="3200843at2759"/>
<dbReference type="AlphaFoldDB" id="A0A286UBE0"/>